<dbReference type="AlphaFoldDB" id="A0AAN7MHR2"/>
<evidence type="ECO:0000313" key="2">
    <source>
        <dbReference type="EMBL" id="KAK4806625.1"/>
    </source>
</evidence>
<name>A0AAN7MHR2_MYCAM</name>
<organism evidence="2 3">
    <name type="scientific">Mycteria americana</name>
    <name type="common">Wood stork</name>
    <dbReference type="NCBI Taxonomy" id="33587"/>
    <lineage>
        <taxon>Eukaryota</taxon>
        <taxon>Metazoa</taxon>
        <taxon>Chordata</taxon>
        <taxon>Craniata</taxon>
        <taxon>Vertebrata</taxon>
        <taxon>Euteleostomi</taxon>
        <taxon>Archelosauria</taxon>
        <taxon>Archosauria</taxon>
        <taxon>Dinosauria</taxon>
        <taxon>Saurischia</taxon>
        <taxon>Theropoda</taxon>
        <taxon>Coelurosauria</taxon>
        <taxon>Aves</taxon>
        <taxon>Neognathae</taxon>
        <taxon>Neoaves</taxon>
        <taxon>Aequornithes</taxon>
        <taxon>Ciconiiformes</taxon>
        <taxon>Ciconiidae</taxon>
        <taxon>Mycteria</taxon>
    </lineage>
</organism>
<sequence length="304" mass="33112">MANEVILKRRPLLHGHRECNQCGERPEKFSETLPGIPPSQNHKIVGMRGFTAGGTTAYRTATTRFRAGDELEWDFRGDPQHNREYLHIGQDKEQKTPTSYAKTDHSKPSFPDVGVRAGELEELGDFTEELLHSIALAEWNGKCVSNVQHRIEETTAPGSCCHFDASSAVHDGHIVQGFADGDIAVIGHDEGTGHGFGDSGGDGAQVEEGEVEEEEVHGGVEMVVTGYGGDDEAVAQEGSQVDAQEEPEVQELQLPHVCKRQEEELEGTETANLLRACLSFSFTPAHTEMPLFSTCCQEVSAGQT</sequence>
<dbReference type="Proteomes" id="UP001333110">
    <property type="component" value="Unassembled WGS sequence"/>
</dbReference>
<protein>
    <submittedName>
        <fullName evidence="2">Uncharacterized protein</fullName>
    </submittedName>
</protein>
<reference evidence="2 3" key="1">
    <citation type="journal article" date="2023" name="J. Hered.">
        <title>Chromosome-level genome of the wood stork (Mycteria americana) provides insight into avian chromosome evolution.</title>
        <authorList>
            <person name="Flamio R. Jr."/>
            <person name="Ramstad K.M."/>
        </authorList>
    </citation>
    <scope>NUCLEOTIDE SEQUENCE [LARGE SCALE GENOMIC DNA]</scope>
    <source>
        <strain evidence="2">JAX WOST 10</strain>
    </source>
</reference>
<comment type="caution">
    <text evidence="2">The sequence shown here is derived from an EMBL/GenBank/DDBJ whole genome shotgun (WGS) entry which is preliminary data.</text>
</comment>
<gene>
    <name evidence="2" type="ORF">QYF61_013880</name>
</gene>
<evidence type="ECO:0000256" key="1">
    <source>
        <dbReference type="SAM" id="MobiDB-lite"/>
    </source>
</evidence>
<evidence type="ECO:0000313" key="3">
    <source>
        <dbReference type="Proteomes" id="UP001333110"/>
    </source>
</evidence>
<accession>A0AAN7MHR2</accession>
<proteinExistence type="predicted"/>
<feature type="region of interest" description="Disordered" evidence="1">
    <location>
        <begin position="90"/>
        <end position="113"/>
    </location>
</feature>
<dbReference type="EMBL" id="JAUNZN010000037">
    <property type="protein sequence ID" value="KAK4806625.1"/>
    <property type="molecule type" value="Genomic_DNA"/>
</dbReference>
<keyword evidence="3" id="KW-1185">Reference proteome</keyword>